<dbReference type="Proteomes" id="UP001364224">
    <property type="component" value="Unassembled WGS sequence"/>
</dbReference>
<name>A0ABU8BF35_9BRAD</name>
<protein>
    <submittedName>
        <fullName evidence="2">CO/xanthine dehydrogenase Mo-binding subunit</fullName>
    </submittedName>
</protein>
<dbReference type="PANTHER" id="PTHR47495:SF1">
    <property type="entry name" value="BLL3820 PROTEIN"/>
    <property type="match status" value="1"/>
</dbReference>
<dbReference type="Pfam" id="PF20256">
    <property type="entry name" value="MoCoBD_2"/>
    <property type="match status" value="2"/>
</dbReference>
<dbReference type="InterPro" id="IPR012368">
    <property type="entry name" value="OxRdtase_Mopterin-bd_su_IorB"/>
</dbReference>
<dbReference type="InterPro" id="IPR036856">
    <property type="entry name" value="Ald_Oxase/Xan_DH_a/b_sf"/>
</dbReference>
<comment type="caution">
    <text evidence="2">The sequence shown here is derived from an EMBL/GenBank/DDBJ whole genome shotgun (WGS) entry which is preliminary data.</text>
</comment>
<dbReference type="EMBL" id="JAZHRV010000001">
    <property type="protein sequence ID" value="MEH2557149.1"/>
    <property type="molecule type" value="Genomic_DNA"/>
</dbReference>
<sequence length="713" mass="76882">MNQPAPAPSPPALPVSLAANPKLSSWLKFSSDGQVTVSPGKVEIGQGIVTALAQIAADELDIDLSRVQMIRASTASSPNEGITSGSLSIQQSGRALRHACAEVRRIFLQQAAERLGVDIDTLDVKDGTISGPGNVRTSYWELTEEVSLDRDATPGVTPKIASRRALAGNSIQRIDIPDKVLGRPRFIHDQALAGMLHGRVLRPDNARAKLTELKEDGARTVAGLVAIVRDGSFAGVVSETEHGAEAALNSLRKGASWSDGEPLPDENDLAAFLKAQPSESTIIDKKTAASPGTTARTIRRQYTRPYIAHASIAPSCAMAQWHGDRVHVWTHSQGVYLLRADLALVLKLLVENITVEHMEGAGCYGHNAADDVALDAVLLAKEAGGRPVRVQWSRQGEMSDAPFGAAMAIEIEADLDAQGEIVDWRHSIWSNGHAARPGRAAQPALLAGFELANPFPRMISTNPPQANGGGGDRNSIPLYDFPSWRIESHRLTTMPIRTSALRTLGGQGNVFAIESILDEIAAERGEDPVAFRLRHLRDERAKDVIRAVAARAKWKPQKQPDVGHGIAFARYKNTGAYCAAIAEIESAEDIRVRKLTLAVDVGEAINPDGVINQIEGGAIQATSWVLKERLRFDRQRITSTSWMEYPILRFSEVPDVEVEVIRRPDIDPVGAGEAAHGPVTAAIANAVFDALGVRVRDLPITRDRIIAAMELSS</sequence>
<gene>
    <name evidence="2" type="ORF">V1286_004678</name>
</gene>
<reference evidence="2 3" key="1">
    <citation type="submission" date="2024-02" db="EMBL/GenBank/DDBJ databases">
        <title>Adaptive strategies in a cosmopolitan and abundant soil bacterium.</title>
        <authorList>
            <person name="Carini P."/>
        </authorList>
    </citation>
    <scope>NUCLEOTIDE SEQUENCE [LARGE SCALE GENOMIC DNA]</scope>
    <source>
        <strain evidence="2 3">AZCC 1608</strain>
    </source>
</reference>
<dbReference type="SUPFAM" id="SSF56003">
    <property type="entry name" value="Molybdenum cofactor-binding domain"/>
    <property type="match status" value="2"/>
</dbReference>
<dbReference type="Pfam" id="PF02738">
    <property type="entry name" value="MoCoBD_1"/>
    <property type="match status" value="2"/>
</dbReference>
<dbReference type="RefSeq" id="WP_334482966.1">
    <property type="nucleotide sequence ID" value="NZ_JAZHRV010000001.1"/>
</dbReference>
<accession>A0ABU8BF35</accession>
<dbReference type="InterPro" id="IPR052516">
    <property type="entry name" value="N-heterocyclic_Hydroxylase"/>
</dbReference>
<evidence type="ECO:0000259" key="1">
    <source>
        <dbReference type="SMART" id="SM01008"/>
    </source>
</evidence>
<dbReference type="InterPro" id="IPR000674">
    <property type="entry name" value="Ald_Oxase/Xan_DH_a/b"/>
</dbReference>
<keyword evidence="3" id="KW-1185">Reference proteome</keyword>
<organism evidence="2 3">
    <name type="scientific">Bradyrhizobium algeriense</name>
    <dbReference type="NCBI Taxonomy" id="634784"/>
    <lineage>
        <taxon>Bacteria</taxon>
        <taxon>Pseudomonadati</taxon>
        <taxon>Pseudomonadota</taxon>
        <taxon>Alphaproteobacteria</taxon>
        <taxon>Hyphomicrobiales</taxon>
        <taxon>Nitrobacteraceae</taxon>
        <taxon>Bradyrhizobium</taxon>
    </lineage>
</organism>
<dbReference type="SMART" id="SM01008">
    <property type="entry name" value="Ald_Xan_dh_C"/>
    <property type="match status" value="1"/>
</dbReference>
<dbReference type="InterPro" id="IPR008274">
    <property type="entry name" value="AldOxase/xan_DH_MoCoBD1"/>
</dbReference>
<dbReference type="PIRSF" id="PIRSF036389">
    <property type="entry name" value="IOR_B"/>
    <property type="match status" value="1"/>
</dbReference>
<feature type="domain" description="Aldehyde oxidase/xanthine dehydrogenase a/b hammerhead" evidence="1">
    <location>
        <begin position="181"/>
        <end position="264"/>
    </location>
</feature>
<dbReference type="PANTHER" id="PTHR47495">
    <property type="entry name" value="ALDEHYDE DEHYDROGENASE"/>
    <property type="match status" value="1"/>
</dbReference>
<evidence type="ECO:0000313" key="2">
    <source>
        <dbReference type="EMBL" id="MEH2557149.1"/>
    </source>
</evidence>
<evidence type="ECO:0000313" key="3">
    <source>
        <dbReference type="Proteomes" id="UP001364224"/>
    </source>
</evidence>
<dbReference type="InterPro" id="IPR037165">
    <property type="entry name" value="AldOxase/xan_DH_Mopterin-bd_sf"/>
</dbReference>
<dbReference type="Gene3D" id="3.30.365.10">
    <property type="entry name" value="Aldehyde oxidase/xanthine dehydrogenase, molybdopterin binding domain"/>
    <property type="match status" value="4"/>
</dbReference>
<proteinExistence type="predicted"/>
<dbReference type="Gene3D" id="3.90.1170.50">
    <property type="entry name" value="Aldehyde oxidase/xanthine dehydrogenase, a/b hammerhead"/>
    <property type="match status" value="1"/>
</dbReference>
<dbReference type="SUPFAM" id="SSF54665">
    <property type="entry name" value="CO dehydrogenase molybdoprotein N-domain-like"/>
    <property type="match status" value="1"/>
</dbReference>
<dbReference type="InterPro" id="IPR046867">
    <property type="entry name" value="AldOxase/xan_DH_MoCoBD2"/>
</dbReference>